<feature type="non-terminal residue" evidence="1">
    <location>
        <position position="137"/>
    </location>
</feature>
<accession>K0S024</accession>
<proteinExistence type="predicted"/>
<sequence length="137" mass="15599">MSDQRQQQVDDEAVILHSELNQYDVILGRGTGPAERAGNPIHDVIIFFSSTQFDFQGNANYRDLVLRRKKEYLNLGAKNFQKKKRIAMEIISAIESMVSLTQFFLRNAPVALTTRSCVMPSKRRTFPEACAELGYIL</sequence>
<evidence type="ECO:0000313" key="1">
    <source>
        <dbReference type="EMBL" id="EJK54416.1"/>
    </source>
</evidence>
<keyword evidence="2" id="KW-1185">Reference proteome</keyword>
<evidence type="ECO:0000313" key="2">
    <source>
        <dbReference type="Proteomes" id="UP000266841"/>
    </source>
</evidence>
<name>K0S024_THAOC</name>
<dbReference type="AlphaFoldDB" id="K0S024"/>
<comment type="caution">
    <text evidence="1">The sequence shown here is derived from an EMBL/GenBank/DDBJ whole genome shotgun (WGS) entry which is preliminary data.</text>
</comment>
<organism evidence="1 2">
    <name type="scientific">Thalassiosira oceanica</name>
    <name type="common">Marine diatom</name>
    <dbReference type="NCBI Taxonomy" id="159749"/>
    <lineage>
        <taxon>Eukaryota</taxon>
        <taxon>Sar</taxon>
        <taxon>Stramenopiles</taxon>
        <taxon>Ochrophyta</taxon>
        <taxon>Bacillariophyta</taxon>
        <taxon>Coscinodiscophyceae</taxon>
        <taxon>Thalassiosirophycidae</taxon>
        <taxon>Thalassiosirales</taxon>
        <taxon>Thalassiosiraceae</taxon>
        <taxon>Thalassiosira</taxon>
    </lineage>
</organism>
<dbReference type="Proteomes" id="UP000266841">
    <property type="component" value="Unassembled WGS sequence"/>
</dbReference>
<reference evidence="1 2" key="1">
    <citation type="journal article" date="2012" name="Genome Biol.">
        <title>Genome and low-iron response of an oceanic diatom adapted to chronic iron limitation.</title>
        <authorList>
            <person name="Lommer M."/>
            <person name="Specht M."/>
            <person name="Roy A.S."/>
            <person name="Kraemer L."/>
            <person name="Andreson R."/>
            <person name="Gutowska M.A."/>
            <person name="Wolf J."/>
            <person name="Bergner S.V."/>
            <person name="Schilhabel M.B."/>
            <person name="Klostermeier U.C."/>
            <person name="Beiko R.G."/>
            <person name="Rosenstiel P."/>
            <person name="Hippler M."/>
            <person name="Laroche J."/>
        </authorList>
    </citation>
    <scope>NUCLEOTIDE SEQUENCE [LARGE SCALE GENOMIC DNA]</scope>
    <source>
        <strain evidence="1 2">CCMP1005</strain>
    </source>
</reference>
<protein>
    <submittedName>
        <fullName evidence="1">Uncharacterized protein</fullName>
    </submittedName>
</protein>
<dbReference type="EMBL" id="AGNL01035854">
    <property type="protein sequence ID" value="EJK54416.1"/>
    <property type="molecule type" value="Genomic_DNA"/>
</dbReference>
<gene>
    <name evidence="1" type="ORF">THAOC_25959</name>
</gene>